<organism evidence="1 2">
    <name type="scientific">Dibothriocephalus latus</name>
    <name type="common">Fish tapeworm</name>
    <name type="synonym">Diphyllobothrium latum</name>
    <dbReference type="NCBI Taxonomy" id="60516"/>
    <lineage>
        <taxon>Eukaryota</taxon>
        <taxon>Metazoa</taxon>
        <taxon>Spiralia</taxon>
        <taxon>Lophotrochozoa</taxon>
        <taxon>Platyhelminthes</taxon>
        <taxon>Cestoda</taxon>
        <taxon>Eucestoda</taxon>
        <taxon>Diphyllobothriidea</taxon>
        <taxon>Diphyllobothriidae</taxon>
        <taxon>Dibothriocephalus</taxon>
    </lineage>
</organism>
<dbReference type="Proteomes" id="UP000281553">
    <property type="component" value="Unassembled WGS sequence"/>
</dbReference>
<evidence type="ECO:0000313" key="1">
    <source>
        <dbReference type="EMBL" id="VDN38915.1"/>
    </source>
</evidence>
<proteinExistence type="predicted"/>
<feature type="non-terminal residue" evidence="1">
    <location>
        <position position="111"/>
    </location>
</feature>
<dbReference type="OrthoDB" id="6256369at2759"/>
<sequence length="111" mass="12347">MVLKDLCAVKEERAKLKVQNYIMQKELRALQLNLQGRHLSESMLRSQLAAVLPGDDQTGAGGGHTAATRKAIEANGEKISFFTTLDSLRTAVETQRYQNEEFINDLKQANA</sequence>
<protein>
    <submittedName>
        <fullName evidence="1">Uncharacterized protein</fullName>
    </submittedName>
</protein>
<accession>A0A3P7N961</accession>
<dbReference type="AlphaFoldDB" id="A0A3P7N961"/>
<evidence type="ECO:0000313" key="2">
    <source>
        <dbReference type="Proteomes" id="UP000281553"/>
    </source>
</evidence>
<keyword evidence="2" id="KW-1185">Reference proteome</keyword>
<name>A0A3P7N961_DIBLA</name>
<reference evidence="1 2" key="1">
    <citation type="submission" date="2018-11" db="EMBL/GenBank/DDBJ databases">
        <authorList>
            <consortium name="Pathogen Informatics"/>
        </authorList>
    </citation>
    <scope>NUCLEOTIDE SEQUENCE [LARGE SCALE GENOMIC DNA]</scope>
</reference>
<dbReference type="EMBL" id="UYRU01094202">
    <property type="protein sequence ID" value="VDN38915.1"/>
    <property type="molecule type" value="Genomic_DNA"/>
</dbReference>
<gene>
    <name evidence="1" type="ORF">DILT_LOCUS17713</name>
</gene>